<feature type="region of interest" description="Disordered" evidence="1">
    <location>
        <begin position="244"/>
        <end position="285"/>
    </location>
</feature>
<organism evidence="2 3">
    <name type="scientific">Paenibacillus peoriae</name>
    <dbReference type="NCBI Taxonomy" id="59893"/>
    <lineage>
        <taxon>Bacteria</taxon>
        <taxon>Bacillati</taxon>
        <taxon>Bacillota</taxon>
        <taxon>Bacilli</taxon>
        <taxon>Bacillales</taxon>
        <taxon>Paenibacillaceae</taxon>
        <taxon>Paenibacillus</taxon>
    </lineage>
</organism>
<gene>
    <name evidence="2" type="ORF">J2W98_003956</name>
</gene>
<keyword evidence="3" id="KW-1185">Reference proteome</keyword>
<sequence>MTAAKKLIQHGAEAHLKVITTPLDHYVYKRFDEHFRSLQYTDILTAVPQSLPNTRKKHYVWNAEIPLDHRIRSVEAILAVMVERSKSVHPTYRELTALELLTDFLLAEDLANGLMLRDRFREEPDEYSQEYPPLGGAARAYQEMEMNFLTPAMLKRRKVCECCRSYFIDTSPGGNAKRCGPRCTRWAEMLRIRRHRNEGDERRKRDQARQQHEYPFYSPCELEHVNQFSEVCYKEDTIDRKAQARNKGGRQKPQGVTMDSEQVSTHFKPYRPSQKGESGDVSVKKRRPEVVKRYLRMKYGDKLNTPYRFTY</sequence>
<accession>A0ABU1QLG5</accession>
<evidence type="ECO:0000256" key="1">
    <source>
        <dbReference type="SAM" id="MobiDB-lite"/>
    </source>
</evidence>
<name>A0ABU1QLG5_9BACL</name>
<comment type="caution">
    <text evidence="2">The sequence shown here is derived from an EMBL/GenBank/DDBJ whole genome shotgun (WGS) entry which is preliminary data.</text>
</comment>
<dbReference type="Proteomes" id="UP001266807">
    <property type="component" value="Unassembled WGS sequence"/>
</dbReference>
<dbReference type="EMBL" id="JAVDUG010000005">
    <property type="protein sequence ID" value="MDR6779675.1"/>
    <property type="molecule type" value="Genomic_DNA"/>
</dbReference>
<evidence type="ECO:0000313" key="3">
    <source>
        <dbReference type="Proteomes" id="UP001266807"/>
    </source>
</evidence>
<reference evidence="2 3" key="1">
    <citation type="submission" date="2023-07" db="EMBL/GenBank/DDBJ databases">
        <title>Sorghum-associated microbial communities from plants grown in Nebraska, USA.</title>
        <authorList>
            <person name="Schachtman D."/>
        </authorList>
    </citation>
    <scope>NUCLEOTIDE SEQUENCE [LARGE SCALE GENOMIC DNA]</scope>
    <source>
        <strain evidence="2 3">BE143</strain>
    </source>
</reference>
<dbReference type="RefSeq" id="WP_068941869.1">
    <property type="nucleotide sequence ID" value="NZ_JAVDUG010000005.1"/>
</dbReference>
<evidence type="ECO:0000313" key="2">
    <source>
        <dbReference type="EMBL" id="MDR6779675.1"/>
    </source>
</evidence>
<protein>
    <submittedName>
        <fullName evidence="2">Uncharacterized protein</fullName>
    </submittedName>
</protein>
<proteinExistence type="predicted"/>